<feature type="region of interest" description="Disordered" evidence="1">
    <location>
        <begin position="43"/>
        <end position="64"/>
    </location>
</feature>
<dbReference type="EMBL" id="CP002877">
    <property type="protein sequence ID" value="AEI76710.1"/>
    <property type="molecule type" value="Genomic_DNA"/>
</dbReference>
<dbReference type="InterPro" id="IPR045384">
    <property type="entry name" value="DUF6527"/>
</dbReference>
<sequence length="129" mass="13972">MSKAKIVRDTEGRFYGIKWICPGCEAGTRGSGVHILPVSWLPPGENDESPHNAGKPRWGFNGDMEKPAFTPSVLSSWDEWQGDGVPPKKHVCHSFVGCNGAQPGQITFLTDSTHALAGQNVDLPDVEET</sequence>
<dbReference type="RefSeq" id="WP_013956354.1">
    <property type="nucleotide sequence ID" value="NC_015726.1"/>
</dbReference>
<evidence type="ECO:0000313" key="3">
    <source>
        <dbReference type="Proteomes" id="UP000006798"/>
    </source>
</evidence>
<name>G0ES92_CUPNN</name>
<dbReference type="HOGENOM" id="CLU_1945163_0_0_4"/>
<reference evidence="2 3" key="1">
    <citation type="journal article" date="2011" name="J. Bacteriol.">
        <title>Complete genome sequence of the type strain Cupriavidus necator N-1.</title>
        <authorList>
            <person name="Poehlein A."/>
            <person name="Kusian B."/>
            <person name="Friedrich B."/>
            <person name="Daniel R."/>
            <person name="Bowien B."/>
        </authorList>
    </citation>
    <scope>NUCLEOTIDE SEQUENCE [LARGE SCALE GENOMIC DNA]</scope>
    <source>
        <strain evidence="3">ATCC 43291 / DSM 13513 / CCUG 52238 / LMG 8453 / N-1</strain>
    </source>
</reference>
<gene>
    <name evidence="2" type="ordered locus">CNE_1c13610</name>
</gene>
<protein>
    <recommendedName>
        <fullName evidence="4">Ammonia monooxygenase</fullName>
    </recommendedName>
</protein>
<accession>G0ES92</accession>
<organism evidence="2 3">
    <name type="scientific">Cupriavidus necator (strain ATCC 43291 / DSM 13513 / CCUG 52238 / LMG 8453 / N-1)</name>
    <name type="common">Ralstonia eutropha</name>
    <dbReference type="NCBI Taxonomy" id="1042878"/>
    <lineage>
        <taxon>Bacteria</taxon>
        <taxon>Pseudomonadati</taxon>
        <taxon>Pseudomonadota</taxon>
        <taxon>Betaproteobacteria</taxon>
        <taxon>Burkholderiales</taxon>
        <taxon>Burkholderiaceae</taxon>
        <taxon>Cupriavidus</taxon>
    </lineage>
</organism>
<dbReference type="KEGG" id="cnc:CNE_1c13610"/>
<dbReference type="Pfam" id="PF20137">
    <property type="entry name" value="BubE"/>
    <property type="match status" value="1"/>
</dbReference>
<proteinExistence type="predicted"/>
<dbReference type="AlphaFoldDB" id="G0ES92"/>
<dbReference type="GeneID" id="34308707"/>
<evidence type="ECO:0000256" key="1">
    <source>
        <dbReference type="SAM" id="MobiDB-lite"/>
    </source>
</evidence>
<evidence type="ECO:0000313" key="2">
    <source>
        <dbReference type="EMBL" id="AEI76710.1"/>
    </source>
</evidence>
<dbReference type="Proteomes" id="UP000006798">
    <property type="component" value="Chromosome 1"/>
</dbReference>
<evidence type="ECO:0008006" key="4">
    <source>
        <dbReference type="Google" id="ProtNLM"/>
    </source>
</evidence>